<feature type="domain" description="Heterokaryon incompatibility" evidence="2">
    <location>
        <begin position="77"/>
        <end position="274"/>
    </location>
</feature>
<protein>
    <recommendedName>
        <fullName evidence="2">Heterokaryon incompatibility domain-containing protein</fullName>
    </recommendedName>
</protein>
<dbReference type="PANTHER" id="PTHR24148">
    <property type="entry name" value="ANKYRIN REPEAT DOMAIN-CONTAINING PROTEIN 39 HOMOLOG-RELATED"/>
    <property type="match status" value="1"/>
</dbReference>
<sequence>MATNTARKAGPVHSPAPGLDIFKTPDNPTFYSANLYEALDPSKQEIRLIELSTDTGGGILACKLLPAMLLADACKQYLVLSYCAGDPTETKDILVNGVKCNVFANLHHALVLARRYWIRSSSQNPLRLWVDQLCINQHDLKERSHQVGFMRDIYQGAERTLACLSTTKTSGRGLKWLIDLCEAVPSQEGDEPFPYDSEDELATDDEAESDEINRESDELPDTSDSERFGYRQQWFRISDYLWDNMHIEKFVNGWIAFYDVLTSPWWSRAWICQEFLVSSQVTFMFGNHVVSWEQCWRTMQAFCGMHRLFLINKNLFMEFPSLSVGCPKDRQFCRIHDIVHGGDLNRQVDHVGMALKMKICWSGTKDIKALLSHSRSCKSSDDRDRVYAILGLSSQGYKIVPDYSHDVTAAQVMITTTKAIIDKENSLGILVRATTLVRSRNLNVPSWVVDWSSTKASDIRSNHFGSRRFRQMSCISRVSPQHTFEIIADKNHQTWHILAVYGTLITKVRLRSRAWPFVEFYSPQGWTGEALVSTTDGDELWILYGLQVPIVLRPYLDGYKVISSAFIWGRNGQGREAVLIAAEVERADRTRIILY</sequence>
<reference evidence="3" key="1">
    <citation type="journal article" date="2020" name="BMC Genomics">
        <title>Correction to: Identification and distribution of gene clusters required for synthesis of sphingolipid metabolism inhibitors in diverse species of the filamentous fungus Fusarium.</title>
        <authorList>
            <person name="Kim H.S."/>
            <person name="Lohmar J.M."/>
            <person name="Busman M."/>
            <person name="Brown D.W."/>
            <person name="Naumann T.A."/>
            <person name="Divon H.H."/>
            <person name="Lysoe E."/>
            <person name="Uhlig S."/>
            <person name="Proctor R.H."/>
        </authorList>
    </citation>
    <scope>NUCLEOTIDE SEQUENCE</scope>
    <source>
        <strain evidence="3">NRRL 45417</strain>
    </source>
</reference>
<name>A0A8H4TE90_9HYPO</name>
<organism evidence="3 4">
    <name type="scientific">Fusarium gaditjirri</name>
    <dbReference type="NCBI Taxonomy" id="282569"/>
    <lineage>
        <taxon>Eukaryota</taxon>
        <taxon>Fungi</taxon>
        <taxon>Dikarya</taxon>
        <taxon>Ascomycota</taxon>
        <taxon>Pezizomycotina</taxon>
        <taxon>Sordariomycetes</taxon>
        <taxon>Hypocreomycetidae</taxon>
        <taxon>Hypocreales</taxon>
        <taxon>Nectriaceae</taxon>
        <taxon>Fusarium</taxon>
        <taxon>Fusarium nisikadoi species complex</taxon>
    </lineage>
</organism>
<accession>A0A8H4TE90</accession>
<reference evidence="3" key="2">
    <citation type="submission" date="2020-05" db="EMBL/GenBank/DDBJ databases">
        <authorList>
            <person name="Kim H.-S."/>
            <person name="Proctor R.H."/>
            <person name="Brown D.W."/>
        </authorList>
    </citation>
    <scope>NUCLEOTIDE SEQUENCE</scope>
    <source>
        <strain evidence="3">NRRL 45417</strain>
    </source>
</reference>
<dbReference type="InterPro" id="IPR010730">
    <property type="entry name" value="HET"/>
</dbReference>
<dbReference type="PANTHER" id="PTHR24148:SF64">
    <property type="entry name" value="HETEROKARYON INCOMPATIBILITY DOMAIN-CONTAINING PROTEIN"/>
    <property type="match status" value="1"/>
</dbReference>
<evidence type="ECO:0000256" key="1">
    <source>
        <dbReference type="SAM" id="MobiDB-lite"/>
    </source>
</evidence>
<dbReference type="Pfam" id="PF06985">
    <property type="entry name" value="HET"/>
    <property type="match status" value="1"/>
</dbReference>
<keyword evidence="4" id="KW-1185">Reference proteome</keyword>
<dbReference type="EMBL" id="JABFAI010000087">
    <property type="protein sequence ID" value="KAF4956368.1"/>
    <property type="molecule type" value="Genomic_DNA"/>
</dbReference>
<dbReference type="OrthoDB" id="3477286at2759"/>
<evidence type="ECO:0000313" key="3">
    <source>
        <dbReference type="EMBL" id="KAF4956368.1"/>
    </source>
</evidence>
<dbReference type="InterPro" id="IPR052895">
    <property type="entry name" value="HetReg/Transcr_Mod"/>
</dbReference>
<dbReference type="AlphaFoldDB" id="A0A8H4TE90"/>
<proteinExistence type="predicted"/>
<gene>
    <name evidence="3" type="ORF">FGADI_3945</name>
</gene>
<evidence type="ECO:0000259" key="2">
    <source>
        <dbReference type="Pfam" id="PF06985"/>
    </source>
</evidence>
<comment type="caution">
    <text evidence="3">The sequence shown here is derived from an EMBL/GenBank/DDBJ whole genome shotgun (WGS) entry which is preliminary data.</text>
</comment>
<evidence type="ECO:0000313" key="4">
    <source>
        <dbReference type="Proteomes" id="UP000604273"/>
    </source>
</evidence>
<dbReference type="Proteomes" id="UP000604273">
    <property type="component" value="Unassembled WGS sequence"/>
</dbReference>
<feature type="region of interest" description="Disordered" evidence="1">
    <location>
        <begin position="204"/>
        <end position="225"/>
    </location>
</feature>